<gene>
    <name evidence="3" type="ORF">D6851_06720</name>
</gene>
<dbReference type="SUPFAM" id="SSF56925">
    <property type="entry name" value="OMPA-like"/>
    <property type="match status" value="1"/>
</dbReference>
<dbReference type="Gene3D" id="2.40.160.20">
    <property type="match status" value="1"/>
</dbReference>
<dbReference type="InterPro" id="IPR011250">
    <property type="entry name" value="OMP/PagP_B-barrel"/>
</dbReference>
<sequence length="229" mass="24338">MRKTAAMVAFAAAAIALNAPAQAQDMAGTVQVKVLGTAVLPDGNMKEVKFVSDDIAAALPSEFNTKADNNYVPTLAVEYFLTSNISVETICCVTQHDVTGTGGLEGAELVSNAKIIPATLTAKYHLPLNAPIKPYIGAGATYWFIFDEKPGTTAAALGVADTDVKDGFGAVLQAGFDVPLNEKFGLSFDAKKYFINRTASFYDASDTLVLKTKHDLDPWLLSAGVSYRF</sequence>
<dbReference type="AlphaFoldDB" id="A0A420EM48"/>
<evidence type="ECO:0000313" key="3">
    <source>
        <dbReference type="EMBL" id="RKF21720.1"/>
    </source>
</evidence>
<dbReference type="InterPro" id="IPR005618">
    <property type="entry name" value="OMPW"/>
</dbReference>
<accession>A0A420EM48</accession>
<comment type="caution">
    <text evidence="3">The sequence shown here is derived from an EMBL/GenBank/DDBJ whole genome shotgun (WGS) entry which is preliminary data.</text>
</comment>
<dbReference type="RefSeq" id="WP_120324130.1">
    <property type="nucleotide sequence ID" value="NZ_RAPF01000003.1"/>
</dbReference>
<dbReference type="GO" id="GO:0019867">
    <property type="term" value="C:outer membrane"/>
    <property type="evidence" value="ECO:0007669"/>
    <property type="project" value="InterPro"/>
</dbReference>
<dbReference type="EMBL" id="RAPF01000003">
    <property type="protein sequence ID" value="RKF21720.1"/>
    <property type="molecule type" value="Genomic_DNA"/>
</dbReference>
<evidence type="ECO:0000313" key="4">
    <source>
        <dbReference type="Proteomes" id="UP000284395"/>
    </source>
</evidence>
<dbReference type="PANTHER" id="PTHR36920:SF1">
    <property type="entry name" value="OUTER MEMBRANE PROTEIN W"/>
    <property type="match status" value="1"/>
</dbReference>
<dbReference type="GO" id="GO:0055085">
    <property type="term" value="P:transmembrane transport"/>
    <property type="evidence" value="ECO:0007669"/>
    <property type="project" value="TreeGrafter"/>
</dbReference>
<dbReference type="Proteomes" id="UP000284395">
    <property type="component" value="Unassembled WGS sequence"/>
</dbReference>
<proteinExistence type="inferred from homology"/>
<dbReference type="Pfam" id="PF03922">
    <property type="entry name" value="OmpW"/>
    <property type="match status" value="1"/>
</dbReference>
<dbReference type="OrthoDB" id="9807574at2"/>
<feature type="signal peptide" evidence="2">
    <location>
        <begin position="1"/>
        <end position="23"/>
    </location>
</feature>
<evidence type="ECO:0000256" key="2">
    <source>
        <dbReference type="SAM" id="SignalP"/>
    </source>
</evidence>
<dbReference type="PANTHER" id="PTHR36920">
    <property type="match status" value="1"/>
</dbReference>
<organism evidence="3 4">
    <name type="scientific">Altericroceibacterium spongiae</name>
    <dbReference type="NCBI Taxonomy" id="2320269"/>
    <lineage>
        <taxon>Bacteria</taxon>
        <taxon>Pseudomonadati</taxon>
        <taxon>Pseudomonadota</taxon>
        <taxon>Alphaproteobacteria</taxon>
        <taxon>Sphingomonadales</taxon>
        <taxon>Erythrobacteraceae</taxon>
        <taxon>Altericroceibacterium</taxon>
    </lineage>
</organism>
<reference evidence="3 4" key="1">
    <citation type="submission" date="2018-09" db="EMBL/GenBank/DDBJ databases">
        <title>Altererythrobacter spongiae sp. nov., isolated from a marine sponge.</title>
        <authorList>
            <person name="Zhuang L."/>
            <person name="Luo L."/>
        </authorList>
    </citation>
    <scope>NUCLEOTIDE SEQUENCE [LARGE SCALE GENOMIC DNA]</scope>
    <source>
        <strain evidence="3 4">HN-Y73</strain>
    </source>
</reference>
<feature type="chain" id="PRO_5019284236" evidence="2">
    <location>
        <begin position="24"/>
        <end position="229"/>
    </location>
</feature>
<comment type="similarity">
    <text evidence="1">Belongs to the OmpW/AlkL family.</text>
</comment>
<keyword evidence="2" id="KW-0732">Signal</keyword>
<evidence type="ECO:0000256" key="1">
    <source>
        <dbReference type="ARBA" id="ARBA00009330"/>
    </source>
</evidence>
<name>A0A420EM48_9SPHN</name>
<keyword evidence="4" id="KW-1185">Reference proteome</keyword>
<protein>
    <submittedName>
        <fullName evidence="3">OmpW family protein</fullName>
    </submittedName>
</protein>